<dbReference type="SUPFAM" id="SSF48452">
    <property type="entry name" value="TPR-like"/>
    <property type="match status" value="1"/>
</dbReference>
<dbReference type="InterPro" id="IPR027417">
    <property type="entry name" value="P-loop_NTPase"/>
</dbReference>
<dbReference type="Pfam" id="PF00400">
    <property type="entry name" value="WD40"/>
    <property type="match status" value="5"/>
</dbReference>
<dbReference type="SUPFAM" id="SSF50998">
    <property type="entry name" value="Quinoprotein alcohol dehydrogenase-like"/>
    <property type="match status" value="1"/>
</dbReference>
<dbReference type="CDD" id="cd15831">
    <property type="entry name" value="BTAD"/>
    <property type="match status" value="1"/>
</dbReference>
<feature type="repeat" description="WD" evidence="5">
    <location>
        <begin position="1478"/>
        <end position="1504"/>
    </location>
</feature>
<evidence type="ECO:0000259" key="7">
    <source>
        <dbReference type="PROSITE" id="PS51755"/>
    </source>
</evidence>
<feature type="repeat" description="WD" evidence="5">
    <location>
        <begin position="1522"/>
        <end position="1554"/>
    </location>
</feature>
<organism evidence="8 9">
    <name type="scientific">Solirubrobacter ginsenosidimutans</name>
    <dbReference type="NCBI Taxonomy" id="490573"/>
    <lineage>
        <taxon>Bacteria</taxon>
        <taxon>Bacillati</taxon>
        <taxon>Actinomycetota</taxon>
        <taxon>Thermoleophilia</taxon>
        <taxon>Solirubrobacterales</taxon>
        <taxon>Solirubrobacteraceae</taxon>
        <taxon>Solirubrobacter</taxon>
    </lineage>
</organism>
<dbReference type="InterPro" id="IPR001867">
    <property type="entry name" value="OmpR/PhoB-type_DNA-bd"/>
</dbReference>
<dbReference type="SUPFAM" id="SSF101908">
    <property type="entry name" value="Putative isomerase YbhE"/>
    <property type="match status" value="1"/>
</dbReference>
<dbReference type="SMART" id="SM00320">
    <property type="entry name" value="WD40"/>
    <property type="match status" value="10"/>
</dbReference>
<dbReference type="GO" id="GO:0003677">
    <property type="term" value="F:DNA binding"/>
    <property type="evidence" value="ECO:0007669"/>
    <property type="project" value="UniProtKB-UniRule"/>
</dbReference>
<dbReference type="InterPro" id="IPR041664">
    <property type="entry name" value="AAA_16"/>
</dbReference>
<dbReference type="PROSITE" id="PS51755">
    <property type="entry name" value="OMPR_PHOB"/>
    <property type="match status" value="1"/>
</dbReference>
<dbReference type="Pfam" id="PF20703">
    <property type="entry name" value="nSTAND1"/>
    <property type="match status" value="1"/>
</dbReference>
<dbReference type="SMART" id="SM00382">
    <property type="entry name" value="AAA"/>
    <property type="match status" value="2"/>
</dbReference>
<dbReference type="Pfam" id="PF00486">
    <property type="entry name" value="Trans_reg_C"/>
    <property type="match status" value="1"/>
</dbReference>
<evidence type="ECO:0000256" key="6">
    <source>
        <dbReference type="PROSITE-ProRule" id="PRU01091"/>
    </source>
</evidence>
<name>A0A9X3MPF8_9ACTN</name>
<dbReference type="InterPro" id="IPR019775">
    <property type="entry name" value="WD40_repeat_CS"/>
</dbReference>
<evidence type="ECO:0000256" key="1">
    <source>
        <dbReference type="ARBA" id="ARBA00005820"/>
    </source>
</evidence>
<dbReference type="PANTHER" id="PTHR19879">
    <property type="entry name" value="TRANSCRIPTION INITIATION FACTOR TFIID"/>
    <property type="match status" value="1"/>
</dbReference>
<dbReference type="Gene3D" id="1.10.10.10">
    <property type="entry name" value="Winged helix-like DNA-binding domain superfamily/Winged helix DNA-binding domain"/>
    <property type="match status" value="1"/>
</dbReference>
<keyword evidence="9" id="KW-1185">Reference proteome</keyword>
<dbReference type="EMBL" id="JAPDOD010000001">
    <property type="protein sequence ID" value="MDA0158825.1"/>
    <property type="molecule type" value="Genomic_DNA"/>
</dbReference>
<accession>A0A9X3MPF8</accession>
<reference evidence="8" key="1">
    <citation type="submission" date="2022-10" db="EMBL/GenBank/DDBJ databases">
        <title>The WGS of Solirubrobacter ginsenosidimutans DSM 21036.</title>
        <authorList>
            <person name="Jiang Z."/>
        </authorList>
    </citation>
    <scope>NUCLEOTIDE SEQUENCE</scope>
    <source>
        <strain evidence="8">DSM 21036</strain>
    </source>
</reference>
<dbReference type="InterPro" id="IPR015943">
    <property type="entry name" value="WD40/YVTN_repeat-like_dom_sf"/>
</dbReference>
<dbReference type="GO" id="GO:0005829">
    <property type="term" value="C:cytosol"/>
    <property type="evidence" value="ECO:0007669"/>
    <property type="project" value="UniProtKB-ARBA"/>
</dbReference>
<dbReference type="PROSITE" id="PS50294">
    <property type="entry name" value="WD_REPEATS_REGION"/>
    <property type="match status" value="1"/>
</dbReference>
<keyword evidence="3" id="KW-0677">Repeat</keyword>
<dbReference type="InterPro" id="IPR016032">
    <property type="entry name" value="Sig_transdc_resp-reg_C-effctor"/>
</dbReference>
<dbReference type="InterPro" id="IPR049052">
    <property type="entry name" value="nSTAND1"/>
</dbReference>
<feature type="domain" description="OmpR/PhoB-type" evidence="7">
    <location>
        <begin position="1"/>
        <end position="91"/>
    </location>
</feature>
<dbReference type="InterPro" id="IPR003593">
    <property type="entry name" value="AAA+_ATPase"/>
</dbReference>
<dbReference type="CDD" id="cd00200">
    <property type="entry name" value="WD40"/>
    <property type="match status" value="1"/>
</dbReference>
<comment type="similarity">
    <text evidence="1">Belongs to the AfsR/DnrI/RedD regulatory family.</text>
</comment>
<comment type="caution">
    <text evidence="8">The sequence shown here is derived from an EMBL/GenBank/DDBJ whole genome shotgun (WGS) entry which is preliminary data.</text>
</comment>
<dbReference type="PANTHER" id="PTHR19879:SF9">
    <property type="entry name" value="TRANSCRIPTION INITIATION FACTOR TFIID SUBUNIT 5"/>
    <property type="match status" value="1"/>
</dbReference>
<evidence type="ECO:0000313" key="8">
    <source>
        <dbReference type="EMBL" id="MDA0158825.1"/>
    </source>
</evidence>
<keyword evidence="2 5" id="KW-0853">WD repeat</keyword>
<dbReference type="PROSITE" id="PS50082">
    <property type="entry name" value="WD_REPEATS_2"/>
    <property type="match status" value="4"/>
</dbReference>
<evidence type="ECO:0000256" key="2">
    <source>
        <dbReference type="ARBA" id="ARBA00022574"/>
    </source>
</evidence>
<evidence type="ECO:0000256" key="5">
    <source>
        <dbReference type="PROSITE-ProRule" id="PRU00221"/>
    </source>
</evidence>
<protein>
    <submittedName>
        <fullName evidence="8">AAA family ATPase</fullName>
    </submittedName>
</protein>
<evidence type="ECO:0000313" key="9">
    <source>
        <dbReference type="Proteomes" id="UP001149140"/>
    </source>
</evidence>
<evidence type="ECO:0000256" key="4">
    <source>
        <dbReference type="ARBA" id="ARBA00023125"/>
    </source>
</evidence>
<dbReference type="Proteomes" id="UP001149140">
    <property type="component" value="Unassembled WGS sequence"/>
</dbReference>
<feature type="repeat" description="WD" evidence="5">
    <location>
        <begin position="1409"/>
        <end position="1429"/>
    </location>
</feature>
<gene>
    <name evidence="8" type="ORF">OM076_00995</name>
</gene>
<dbReference type="Gene3D" id="2.130.10.10">
    <property type="entry name" value="YVTN repeat-like/Quinoprotein amine dehydrogenase"/>
    <property type="match status" value="4"/>
</dbReference>
<feature type="repeat" description="WD" evidence="5">
    <location>
        <begin position="1200"/>
        <end position="1241"/>
    </location>
</feature>
<dbReference type="RefSeq" id="WP_270037423.1">
    <property type="nucleotide sequence ID" value="NZ_JAPDOD010000001.1"/>
</dbReference>
<feature type="DNA-binding region" description="OmpR/PhoB-type" evidence="6">
    <location>
        <begin position="1"/>
        <end position="91"/>
    </location>
</feature>
<dbReference type="GO" id="GO:0006355">
    <property type="term" value="P:regulation of DNA-templated transcription"/>
    <property type="evidence" value="ECO:0007669"/>
    <property type="project" value="InterPro"/>
</dbReference>
<dbReference type="Pfam" id="PF13191">
    <property type="entry name" value="AAA_16"/>
    <property type="match status" value="1"/>
</dbReference>
<dbReference type="PROSITE" id="PS00678">
    <property type="entry name" value="WD_REPEATS_1"/>
    <property type="match status" value="2"/>
</dbReference>
<dbReference type="SMART" id="SM00862">
    <property type="entry name" value="Trans_reg_C"/>
    <property type="match status" value="1"/>
</dbReference>
<dbReference type="Pfam" id="PF03704">
    <property type="entry name" value="BTAD"/>
    <property type="match status" value="1"/>
</dbReference>
<dbReference type="SUPFAM" id="SSF52540">
    <property type="entry name" value="P-loop containing nucleoside triphosphate hydrolases"/>
    <property type="match status" value="2"/>
</dbReference>
<proteinExistence type="inferred from homology"/>
<keyword evidence="4 6" id="KW-0238">DNA-binding</keyword>
<dbReference type="InterPro" id="IPR011990">
    <property type="entry name" value="TPR-like_helical_dom_sf"/>
</dbReference>
<dbReference type="SMART" id="SM01043">
    <property type="entry name" value="BTAD"/>
    <property type="match status" value="1"/>
</dbReference>
<sequence>MDIRLLGPVEASLDGRPVALGAPQQRAVLAMLSLQVNRTVSADRLCEGLWGERAPASAPKMVQLYVSQLRKLLRGSVAEIVTRGRGYELRLAVDRVDAVRFERLVHAAEQAGGAPNGEARAALALWRGSPLADVADEPFASAAIRRLEELRLQATELAIDADLGARRHCEVLPELRSLIADEPLRERLRGQYMLALYRSGRQAEALEAYREARQALVHAIGVEPGPELRHLHEAILRQDPRLEPPLLVEATRLAPELDTATPLLGREADLDWLRGHWQRALAGDGRCVLVVGECGIGKTRLVAELAQEVLRDRGAVLYVSARRSADASHALAAARMASRPTLLVLDDVARDLDPLDERFAGAVLVVATAEQVVPSLRAAGTLALAPLNADGARAFARLYAGAKVAVPVERLLVASGGLPRSLHGVASEWARMLELRRLADSVGRINGDRSGLRAAEDDLVGSIVKLQVARERTESRAVEAVCPYKGLASFEAGDADFFFGRERLVAEMVARLTGAPFLGIVGPSGSGKSSVLHAGLLAALAADVIPGSERWTLAVLRPGERPLRALEQALARAPSHGRLVVAVDQFEEAFTICGEESERAAFVDALMASVRDVRRPALVVVAVRADFYGRCAAYTELSRLLGAGHVLVGPMRREELRRAIELPARRAGVPVESELVDALVADVQGQPGALPLVSSALLELWQRRGGGSLRLSDYEKAGGVCGAVARLAEQAYERLDLAGRRLARRVLLRLAGDGEGDAVVRRRARLTEFEGTDVAYVLDVLAEARLISISEGEVEVAHEALLREWPRLRTWLQEDADGRRLHLHLMNAARGWQSADRDPAELYRGARLASTLDWTAKHEPELDGLERAFVAASRAEAEREGERQRRANRRLRVLLAGVGALLALAVAAGAIAVAQRGQARDATVVADAQRVGADAVGREHLDHALLLARAGVELHDSAATRGNLLSVLARNSAVIGVLPGDGWPLSSVVVSPDGRLAAVGGILGAVSVFDVASRRSIGAPYRVADGDVGPLRFSPDGATLAAPITLPSGPVVDLIDPRTRTRRLRIALDPSRYGAASVAFLPDGRDLLIEQILNPPSIEAAVVLRRFDATTGAAEGRALRLPQAAFGLTTTADRRRLVMTSAPRNETVMIDTERLRPLRRWPVGDATGSVSPDGRLFALGSPRGAVRVLDLRSGQVRRFTGGKAAAVSRLAFTPDRRTLVTSHDDGQLLVWDVARAELRERLQGHDRGHIWGLQISADGRTLYSAGEDERALVWDLAGDRRLIRRFDAGPPFLVDPGDRSPRGIAVSPDGRTVAVTQTDGTVDLIDAQTLRPRRSVHALDGFAAAVAFSPDGRLLAIAGRRGQVTLRDARSLQPVGDLSGLSTTSQALAFSPDGSLLAAAEIGTPTDDTAADDGTVRVWDVRRRALTRVRFAVTSASVAFSPDGTLLAAAAREGPTEVRDARTGRLVARLVTPDGGRSLAFSPHGTRLATGHMDGTAQLWSTRSWKPVGPRFEGHGVQRFVSMQFTPDGRVLVTGGADGTVGLHDVSTGNPIGPPLTVEPDTFAAAVLAPDGSRLFAVSDRHGGLRLDISPQTWKRHACLVASRDLTSREWQDALPGQPHRTICRPA</sequence>
<dbReference type="GO" id="GO:0000160">
    <property type="term" value="P:phosphorelay signal transduction system"/>
    <property type="evidence" value="ECO:0007669"/>
    <property type="project" value="InterPro"/>
</dbReference>
<dbReference type="InterPro" id="IPR036388">
    <property type="entry name" value="WH-like_DNA-bd_sf"/>
</dbReference>
<dbReference type="InterPro" id="IPR011047">
    <property type="entry name" value="Quinoprotein_ADH-like_sf"/>
</dbReference>
<dbReference type="SUPFAM" id="SSF46894">
    <property type="entry name" value="C-terminal effector domain of the bipartite response regulators"/>
    <property type="match status" value="1"/>
</dbReference>
<dbReference type="Gene3D" id="3.40.50.300">
    <property type="entry name" value="P-loop containing nucleotide triphosphate hydrolases"/>
    <property type="match status" value="1"/>
</dbReference>
<evidence type="ECO:0000256" key="3">
    <source>
        <dbReference type="ARBA" id="ARBA00022737"/>
    </source>
</evidence>
<dbReference type="InterPro" id="IPR005158">
    <property type="entry name" value="BTAD"/>
</dbReference>
<dbReference type="InterPro" id="IPR001680">
    <property type="entry name" value="WD40_rpt"/>
</dbReference>
<dbReference type="Gene3D" id="1.25.40.10">
    <property type="entry name" value="Tetratricopeptide repeat domain"/>
    <property type="match status" value="1"/>
</dbReference>